<dbReference type="PANTHER" id="PTHR10091:SF0">
    <property type="entry name" value="GALACTOSE MUTAROTASE"/>
    <property type="match status" value="1"/>
</dbReference>
<evidence type="ECO:0000256" key="6">
    <source>
        <dbReference type="ARBA" id="ARBA00023235"/>
    </source>
</evidence>
<dbReference type="RefSeq" id="WP_378281788.1">
    <property type="nucleotide sequence ID" value="NZ_JBHSON010000012.1"/>
</dbReference>
<dbReference type="InterPro" id="IPR015443">
    <property type="entry name" value="Aldose_1-epimerase"/>
</dbReference>
<evidence type="ECO:0000313" key="11">
    <source>
        <dbReference type="Proteomes" id="UP001596074"/>
    </source>
</evidence>
<dbReference type="InterPro" id="IPR008183">
    <property type="entry name" value="Aldose_1/G6P_1-epimerase"/>
</dbReference>
<evidence type="ECO:0000256" key="1">
    <source>
        <dbReference type="ARBA" id="ARBA00001614"/>
    </source>
</evidence>
<dbReference type="SUPFAM" id="SSF74650">
    <property type="entry name" value="Galactose mutarotase-like"/>
    <property type="match status" value="1"/>
</dbReference>
<comment type="similarity">
    <text evidence="3 8">Belongs to the aldose epimerase family.</text>
</comment>
<feature type="chain" id="PRO_5046321408" description="Aldose 1-epimerase" evidence="9">
    <location>
        <begin position="31"/>
        <end position="398"/>
    </location>
</feature>
<protein>
    <recommendedName>
        <fullName evidence="5 8">Aldose 1-epimerase</fullName>
        <ecNumber evidence="4 8">5.1.3.3</ecNumber>
    </recommendedName>
</protein>
<dbReference type="EMBL" id="JBHSON010000012">
    <property type="protein sequence ID" value="MFC5746169.1"/>
    <property type="molecule type" value="Genomic_DNA"/>
</dbReference>
<evidence type="ECO:0000256" key="9">
    <source>
        <dbReference type="SAM" id="SignalP"/>
    </source>
</evidence>
<feature type="signal peptide" evidence="9">
    <location>
        <begin position="1"/>
        <end position="30"/>
    </location>
</feature>
<sequence>MRFIPHWTTPLAGTAVLAAALVAASVPAAAGPAPGPAGFGRPEIGREPFGSLADGTKIERYTLSNGRGMRVRVLTYGGIVQSLEVPDRKGRPGNVALGFGSLAGYLGDAYTEANPYFGAIIGRYGNRIGGARFTLDGTTYRLAANNGPNSLHGGDRGFDKRVWKAEPVQEGGNVALRMTRTSPDGEEGYPGTLKTTVTYTLTPKNELRIGYRATTDRPTVVNLTNHTYFNLAGEGSGDVYDHRLQVDASRYTPVDATLIPTGERAPVRGTPFDFTAPHAIGERIRDGHPQILVGQGYDHNFVLDRQGPGLSRAARVTEPRSGRVMDVHTTEPGVQFYSGNFLTGTFAGTSGKVYRQGDGFCLETQHFPDSPNQPGFPSTTLRPGQVYDTTTVYAFSAR</sequence>
<dbReference type="Pfam" id="PF01263">
    <property type="entry name" value="Aldose_epim"/>
    <property type="match status" value="1"/>
</dbReference>
<dbReference type="EC" id="5.1.3.3" evidence="4 8"/>
<dbReference type="CDD" id="cd09019">
    <property type="entry name" value="galactose_mutarotase_like"/>
    <property type="match status" value="1"/>
</dbReference>
<name>A0ABW0ZW73_9ACTN</name>
<reference evidence="11" key="1">
    <citation type="journal article" date="2019" name="Int. J. Syst. Evol. Microbiol.">
        <title>The Global Catalogue of Microorganisms (GCM) 10K type strain sequencing project: providing services to taxonomists for standard genome sequencing and annotation.</title>
        <authorList>
            <consortium name="The Broad Institute Genomics Platform"/>
            <consortium name="The Broad Institute Genome Sequencing Center for Infectious Disease"/>
            <person name="Wu L."/>
            <person name="Ma J."/>
        </authorList>
    </citation>
    <scope>NUCLEOTIDE SEQUENCE [LARGE SCALE GENOMIC DNA]</scope>
    <source>
        <strain evidence="11">KCTC 42087</strain>
    </source>
</reference>
<keyword evidence="9" id="KW-0732">Signal</keyword>
<dbReference type="Proteomes" id="UP001596074">
    <property type="component" value="Unassembled WGS sequence"/>
</dbReference>
<dbReference type="PIRSF" id="PIRSF005096">
    <property type="entry name" value="GALM"/>
    <property type="match status" value="1"/>
</dbReference>
<evidence type="ECO:0000256" key="2">
    <source>
        <dbReference type="ARBA" id="ARBA00005028"/>
    </source>
</evidence>
<keyword evidence="11" id="KW-1185">Reference proteome</keyword>
<comment type="catalytic activity">
    <reaction evidence="1 8">
        <text>alpha-D-glucose = beta-D-glucose</text>
        <dbReference type="Rhea" id="RHEA:10264"/>
        <dbReference type="ChEBI" id="CHEBI:15903"/>
        <dbReference type="ChEBI" id="CHEBI:17925"/>
        <dbReference type="EC" id="5.1.3.3"/>
    </reaction>
</comment>
<evidence type="ECO:0000256" key="7">
    <source>
        <dbReference type="ARBA" id="ARBA00023277"/>
    </source>
</evidence>
<evidence type="ECO:0000256" key="4">
    <source>
        <dbReference type="ARBA" id="ARBA00013185"/>
    </source>
</evidence>
<dbReference type="InterPro" id="IPR014718">
    <property type="entry name" value="GH-type_carb-bd"/>
</dbReference>
<dbReference type="PROSITE" id="PS00545">
    <property type="entry name" value="ALDOSE_1_EPIMERASE"/>
    <property type="match status" value="1"/>
</dbReference>
<comment type="caution">
    <text evidence="10">The sequence shown here is derived from an EMBL/GenBank/DDBJ whole genome shotgun (WGS) entry which is preliminary data.</text>
</comment>
<keyword evidence="7 8" id="KW-0119">Carbohydrate metabolism</keyword>
<proteinExistence type="inferred from homology"/>
<dbReference type="Gene3D" id="2.70.98.10">
    <property type="match status" value="1"/>
</dbReference>
<evidence type="ECO:0000313" key="10">
    <source>
        <dbReference type="EMBL" id="MFC5746169.1"/>
    </source>
</evidence>
<comment type="pathway">
    <text evidence="2 8">Carbohydrate metabolism; hexose metabolism.</text>
</comment>
<dbReference type="InterPro" id="IPR018052">
    <property type="entry name" value="Ald1_epimerase_CS"/>
</dbReference>
<organism evidence="10 11">
    <name type="scientific">Actinomadura rugatobispora</name>
    <dbReference type="NCBI Taxonomy" id="1994"/>
    <lineage>
        <taxon>Bacteria</taxon>
        <taxon>Bacillati</taxon>
        <taxon>Actinomycetota</taxon>
        <taxon>Actinomycetes</taxon>
        <taxon>Streptosporangiales</taxon>
        <taxon>Thermomonosporaceae</taxon>
        <taxon>Actinomadura</taxon>
    </lineage>
</organism>
<dbReference type="GO" id="GO:0016853">
    <property type="term" value="F:isomerase activity"/>
    <property type="evidence" value="ECO:0007669"/>
    <property type="project" value="UniProtKB-KW"/>
</dbReference>
<dbReference type="InterPro" id="IPR047215">
    <property type="entry name" value="Galactose_mutarotase-like"/>
</dbReference>
<gene>
    <name evidence="10" type="ORF">ACFPZN_11170</name>
</gene>
<keyword evidence="6 8" id="KW-0413">Isomerase</keyword>
<dbReference type="InterPro" id="IPR011013">
    <property type="entry name" value="Gal_mutarotase_sf_dom"/>
</dbReference>
<evidence type="ECO:0000256" key="3">
    <source>
        <dbReference type="ARBA" id="ARBA00006206"/>
    </source>
</evidence>
<evidence type="ECO:0000256" key="8">
    <source>
        <dbReference type="PIRNR" id="PIRNR005096"/>
    </source>
</evidence>
<dbReference type="NCBIfam" id="NF008277">
    <property type="entry name" value="PRK11055.1"/>
    <property type="match status" value="1"/>
</dbReference>
<accession>A0ABW0ZW73</accession>
<evidence type="ECO:0000256" key="5">
    <source>
        <dbReference type="ARBA" id="ARBA00014165"/>
    </source>
</evidence>
<dbReference type="PANTHER" id="PTHR10091">
    <property type="entry name" value="ALDOSE-1-EPIMERASE"/>
    <property type="match status" value="1"/>
</dbReference>